<reference evidence="8 9" key="1">
    <citation type="submission" date="2015-05" db="EMBL/GenBank/DDBJ databases">
        <title>Distinctive expansion of gene families associated with plant cell wall degradation and secondary metabolism in the genomes of grapevine trunk pathogens.</title>
        <authorList>
            <person name="Lawrence D.P."/>
            <person name="Travadon R."/>
            <person name="Rolshausen P.E."/>
            <person name="Baumgartner K."/>
        </authorList>
    </citation>
    <scope>NUCLEOTIDE SEQUENCE [LARGE SCALE GENOMIC DNA]</scope>
    <source>
        <strain evidence="8">DA912</strain>
    </source>
</reference>
<comment type="similarity">
    <text evidence="2 7">Belongs to the cytochrome P450 family.</text>
</comment>
<evidence type="ECO:0000256" key="4">
    <source>
        <dbReference type="ARBA" id="ARBA00023002"/>
    </source>
</evidence>
<dbReference type="Pfam" id="PF00067">
    <property type="entry name" value="p450"/>
    <property type="match status" value="1"/>
</dbReference>
<evidence type="ECO:0000313" key="9">
    <source>
        <dbReference type="Proteomes" id="UP000034680"/>
    </source>
</evidence>
<dbReference type="Gene3D" id="1.10.630.10">
    <property type="entry name" value="Cytochrome P450"/>
    <property type="match status" value="1"/>
</dbReference>
<dbReference type="GO" id="GO:0005506">
    <property type="term" value="F:iron ion binding"/>
    <property type="evidence" value="ECO:0007669"/>
    <property type="project" value="InterPro"/>
</dbReference>
<dbReference type="AlphaFoldDB" id="A0A0G2FKI2"/>
<evidence type="ECO:0000256" key="3">
    <source>
        <dbReference type="ARBA" id="ARBA00022723"/>
    </source>
</evidence>
<keyword evidence="6 7" id="KW-0349">Heme</keyword>
<dbReference type="EMBL" id="LCUC01000181">
    <property type="protein sequence ID" value="KKY34862.1"/>
    <property type="molecule type" value="Genomic_DNA"/>
</dbReference>
<reference evidence="8 9" key="2">
    <citation type="submission" date="2015-05" db="EMBL/GenBank/DDBJ databases">
        <authorList>
            <person name="Morales-Cruz A."/>
            <person name="Amrine K.C."/>
            <person name="Cantu D."/>
        </authorList>
    </citation>
    <scope>NUCLEOTIDE SEQUENCE [LARGE SCALE GENOMIC DNA]</scope>
    <source>
        <strain evidence="8">DA912</strain>
    </source>
</reference>
<dbReference type="InterPro" id="IPR002401">
    <property type="entry name" value="Cyt_P450_E_grp-I"/>
</dbReference>
<dbReference type="SUPFAM" id="SSF48264">
    <property type="entry name" value="Cytochrome P450"/>
    <property type="match status" value="1"/>
</dbReference>
<organism evidence="8 9">
    <name type="scientific">Diaporthe ampelina</name>
    <dbReference type="NCBI Taxonomy" id="1214573"/>
    <lineage>
        <taxon>Eukaryota</taxon>
        <taxon>Fungi</taxon>
        <taxon>Dikarya</taxon>
        <taxon>Ascomycota</taxon>
        <taxon>Pezizomycotina</taxon>
        <taxon>Sordariomycetes</taxon>
        <taxon>Sordariomycetidae</taxon>
        <taxon>Diaporthales</taxon>
        <taxon>Diaporthaceae</taxon>
        <taxon>Diaporthe</taxon>
    </lineage>
</organism>
<evidence type="ECO:0000256" key="2">
    <source>
        <dbReference type="ARBA" id="ARBA00010617"/>
    </source>
</evidence>
<protein>
    <submittedName>
        <fullName evidence="8">Putative cytochrome p450</fullName>
    </submittedName>
</protein>
<sequence>MFGTGMLLRLFPSPLKYLASQMIPSRFSIKVQMGEARKVLIPAIEKIQKEGKLIAKVKNDAKPGKHVQAGSEDQSVSTLLEWMVANAVSEAEADPKKLASRQLILTLASIHTSVMTVFFALFDLLRYPEYIGPLREEILALVKDDGDEGVLNLSKHDLNLLEKMDSFLAESQRFHPPIQVAPQRRLLQTLTLKDGTVLPRGVRIGLPCNAVHFDPEVNPAPDTFDGYRLYRRQAKLVQAHKDHLLFGYGRRTCPGRFWAVGEVKMILAKILVGMDFRLARDGGTSKTYFINELAFPDPRTKLLMRTRPKVSDR</sequence>
<keyword evidence="3 6" id="KW-0479">Metal-binding</keyword>
<evidence type="ECO:0000256" key="7">
    <source>
        <dbReference type="RuleBase" id="RU000461"/>
    </source>
</evidence>
<comment type="cofactor">
    <cofactor evidence="1 6">
        <name>heme</name>
        <dbReference type="ChEBI" id="CHEBI:30413"/>
    </cofactor>
</comment>
<keyword evidence="4 7" id="KW-0560">Oxidoreductase</keyword>
<proteinExistence type="inferred from homology"/>
<name>A0A0G2FKI2_9PEZI</name>
<dbReference type="PROSITE" id="PS00086">
    <property type="entry name" value="CYTOCHROME_P450"/>
    <property type="match status" value="1"/>
</dbReference>
<dbReference type="CDD" id="cd11041">
    <property type="entry name" value="CYP503A1-like"/>
    <property type="match status" value="1"/>
</dbReference>
<keyword evidence="5 6" id="KW-0408">Iron</keyword>
<dbReference type="Proteomes" id="UP000034680">
    <property type="component" value="Unassembled WGS sequence"/>
</dbReference>
<dbReference type="STRING" id="1214573.A0A0G2FKI2"/>
<dbReference type="GO" id="GO:0020037">
    <property type="term" value="F:heme binding"/>
    <property type="evidence" value="ECO:0007669"/>
    <property type="project" value="InterPro"/>
</dbReference>
<dbReference type="PRINTS" id="PR00463">
    <property type="entry name" value="EP450I"/>
</dbReference>
<dbReference type="InterPro" id="IPR017972">
    <property type="entry name" value="Cyt_P450_CS"/>
</dbReference>
<dbReference type="OrthoDB" id="1844152at2759"/>
<dbReference type="InterPro" id="IPR036396">
    <property type="entry name" value="Cyt_P450_sf"/>
</dbReference>
<evidence type="ECO:0000256" key="1">
    <source>
        <dbReference type="ARBA" id="ARBA00001971"/>
    </source>
</evidence>
<dbReference type="InterPro" id="IPR001128">
    <property type="entry name" value="Cyt_P450"/>
</dbReference>
<evidence type="ECO:0000256" key="6">
    <source>
        <dbReference type="PIRSR" id="PIRSR602401-1"/>
    </source>
</evidence>
<gene>
    <name evidence="8" type="ORF">UCDDA912_g05171</name>
</gene>
<keyword evidence="7" id="KW-0503">Monooxygenase</keyword>
<dbReference type="GO" id="GO:0004497">
    <property type="term" value="F:monooxygenase activity"/>
    <property type="evidence" value="ECO:0007669"/>
    <property type="project" value="UniProtKB-KW"/>
</dbReference>
<comment type="caution">
    <text evidence="8">The sequence shown here is derived from an EMBL/GenBank/DDBJ whole genome shotgun (WGS) entry which is preliminary data.</text>
</comment>
<feature type="binding site" description="axial binding residue" evidence="6">
    <location>
        <position position="253"/>
    </location>
    <ligand>
        <name>heme</name>
        <dbReference type="ChEBI" id="CHEBI:30413"/>
    </ligand>
    <ligandPart>
        <name>Fe</name>
        <dbReference type="ChEBI" id="CHEBI:18248"/>
    </ligandPart>
</feature>
<dbReference type="PANTHER" id="PTHR46206">
    <property type="entry name" value="CYTOCHROME P450"/>
    <property type="match status" value="1"/>
</dbReference>
<dbReference type="GO" id="GO:0016705">
    <property type="term" value="F:oxidoreductase activity, acting on paired donors, with incorporation or reduction of molecular oxygen"/>
    <property type="evidence" value="ECO:0007669"/>
    <property type="project" value="InterPro"/>
</dbReference>
<keyword evidence="9" id="KW-1185">Reference proteome</keyword>
<evidence type="ECO:0000313" key="8">
    <source>
        <dbReference type="EMBL" id="KKY34862.1"/>
    </source>
</evidence>
<accession>A0A0G2FKI2</accession>
<evidence type="ECO:0000256" key="5">
    <source>
        <dbReference type="ARBA" id="ARBA00023004"/>
    </source>
</evidence>